<name>A0A392Q4B7_9FABA</name>
<dbReference type="AlphaFoldDB" id="A0A392Q4B7"/>
<keyword evidence="2" id="KW-1185">Reference proteome</keyword>
<reference evidence="1 2" key="1">
    <citation type="journal article" date="2018" name="Front. Plant Sci.">
        <title>Red Clover (Trifolium pratense) and Zigzag Clover (T. medium) - A Picture of Genomic Similarities and Differences.</title>
        <authorList>
            <person name="Dluhosova J."/>
            <person name="Istvanek J."/>
            <person name="Nedelnik J."/>
            <person name="Repkova J."/>
        </authorList>
    </citation>
    <scope>NUCLEOTIDE SEQUENCE [LARGE SCALE GENOMIC DNA]</scope>
    <source>
        <strain evidence="2">cv. 10/8</strain>
        <tissue evidence="1">Leaf</tissue>
    </source>
</reference>
<dbReference type="Proteomes" id="UP000265520">
    <property type="component" value="Unassembled WGS sequence"/>
</dbReference>
<proteinExistence type="predicted"/>
<dbReference type="EMBL" id="LXQA010112614">
    <property type="protein sequence ID" value="MCI18964.1"/>
    <property type="molecule type" value="Genomic_DNA"/>
</dbReference>
<protein>
    <submittedName>
        <fullName evidence="1">Uncharacterized protein</fullName>
    </submittedName>
</protein>
<comment type="caution">
    <text evidence="1">The sequence shown here is derived from an EMBL/GenBank/DDBJ whole genome shotgun (WGS) entry which is preliminary data.</text>
</comment>
<accession>A0A392Q4B7</accession>
<feature type="non-terminal residue" evidence="1">
    <location>
        <position position="29"/>
    </location>
</feature>
<sequence length="29" mass="3200">MDSQLLAMAKEKLMEMVQHGGNVVVVNNL</sequence>
<organism evidence="1 2">
    <name type="scientific">Trifolium medium</name>
    <dbReference type="NCBI Taxonomy" id="97028"/>
    <lineage>
        <taxon>Eukaryota</taxon>
        <taxon>Viridiplantae</taxon>
        <taxon>Streptophyta</taxon>
        <taxon>Embryophyta</taxon>
        <taxon>Tracheophyta</taxon>
        <taxon>Spermatophyta</taxon>
        <taxon>Magnoliopsida</taxon>
        <taxon>eudicotyledons</taxon>
        <taxon>Gunneridae</taxon>
        <taxon>Pentapetalae</taxon>
        <taxon>rosids</taxon>
        <taxon>fabids</taxon>
        <taxon>Fabales</taxon>
        <taxon>Fabaceae</taxon>
        <taxon>Papilionoideae</taxon>
        <taxon>50 kb inversion clade</taxon>
        <taxon>NPAAA clade</taxon>
        <taxon>Hologalegina</taxon>
        <taxon>IRL clade</taxon>
        <taxon>Trifolieae</taxon>
        <taxon>Trifolium</taxon>
    </lineage>
</organism>
<evidence type="ECO:0000313" key="1">
    <source>
        <dbReference type="EMBL" id="MCI18964.1"/>
    </source>
</evidence>
<evidence type="ECO:0000313" key="2">
    <source>
        <dbReference type="Proteomes" id="UP000265520"/>
    </source>
</evidence>